<name>A0ABP9RJV9_9ACTN</name>
<comment type="caution">
    <text evidence="2">The sequence shown here is derived from an EMBL/GenBank/DDBJ whole genome shotgun (WGS) entry which is preliminary data.</text>
</comment>
<evidence type="ECO:0000256" key="1">
    <source>
        <dbReference type="SAM" id="SignalP"/>
    </source>
</evidence>
<accession>A0ABP9RJV9</accession>
<keyword evidence="3" id="KW-1185">Reference proteome</keyword>
<organism evidence="2 3">
    <name type="scientific">Rugosimonospora acidiphila</name>
    <dbReference type="NCBI Taxonomy" id="556531"/>
    <lineage>
        <taxon>Bacteria</taxon>
        <taxon>Bacillati</taxon>
        <taxon>Actinomycetota</taxon>
        <taxon>Actinomycetes</taxon>
        <taxon>Micromonosporales</taxon>
        <taxon>Micromonosporaceae</taxon>
        <taxon>Rugosimonospora</taxon>
    </lineage>
</organism>
<dbReference type="PROSITE" id="PS51257">
    <property type="entry name" value="PROKAR_LIPOPROTEIN"/>
    <property type="match status" value="1"/>
</dbReference>
<dbReference type="PANTHER" id="PTHR39335:SF1">
    <property type="entry name" value="BLL4220 PROTEIN"/>
    <property type="match status" value="1"/>
</dbReference>
<gene>
    <name evidence="2" type="ORF">GCM10023322_08270</name>
</gene>
<dbReference type="Proteomes" id="UP001501570">
    <property type="component" value="Unassembled WGS sequence"/>
</dbReference>
<feature type="chain" id="PRO_5045633796" description="Lipoprotein with Yx(FWY)xxD motif" evidence="1">
    <location>
        <begin position="26"/>
        <end position="159"/>
    </location>
</feature>
<evidence type="ECO:0008006" key="4">
    <source>
        <dbReference type="Google" id="ProtNLM"/>
    </source>
</evidence>
<protein>
    <recommendedName>
        <fullName evidence="4">Lipoprotein with Yx(FWY)xxD motif</fullName>
    </recommendedName>
</protein>
<keyword evidence="1" id="KW-0732">Signal</keyword>
<evidence type="ECO:0000313" key="3">
    <source>
        <dbReference type="Proteomes" id="UP001501570"/>
    </source>
</evidence>
<evidence type="ECO:0000313" key="2">
    <source>
        <dbReference type="EMBL" id="GAA5179146.1"/>
    </source>
</evidence>
<proteinExistence type="predicted"/>
<feature type="signal peptide" evidence="1">
    <location>
        <begin position="1"/>
        <end position="25"/>
    </location>
</feature>
<reference evidence="3" key="1">
    <citation type="journal article" date="2019" name="Int. J. Syst. Evol. Microbiol.">
        <title>The Global Catalogue of Microorganisms (GCM) 10K type strain sequencing project: providing services to taxonomists for standard genome sequencing and annotation.</title>
        <authorList>
            <consortium name="The Broad Institute Genomics Platform"/>
            <consortium name="The Broad Institute Genome Sequencing Center for Infectious Disease"/>
            <person name="Wu L."/>
            <person name="Ma J."/>
        </authorList>
    </citation>
    <scope>NUCLEOTIDE SEQUENCE [LARGE SCALE GENOMIC DNA]</scope>
    <source>
        <strain evidence="3">JCM 18304</strain>
    </source>
</reference>
<sequence length="159" mass="17017">MMLVNRALIPVAVVAALFLSGCVESTVPVETPTPAPSYVRVSGLFAVATKIEGDVVIDGRGYVLYRSALDRSSPTRSVCTGSCTDLWLPVPSAPNLRLEGINRELVGTYRRPDGRTQLTLGGWPLYEYAGDRTPGDTGGRGIAGSWWLVRPDGSLDDGH</sequence>
<dbReference type="PANTHER" id="PTHR39335">
    <property type="entry name" value="BLL4220 PROTEIN"/>
    <property type="match status" value="1"/>
</dbReference>
<dbReference type="InterPro" id="IPR005297">
    <property type="entry name" value="Lipoprotein_repeat"/>
</dbReference>
<dbReference type="EMBL" id="BAABJQ010000002">
    <property type="protein sequence ID" value="GAA5179146.1"/>
    <property type="molecule type" value="Genomic_DNA"/>
</dbReference>
<dbReference type="Pfam" id="PF03640">
    <property type="entry name" value="Lipoprotein_15"/>
    <property type="match status" value="1"/>
</dbReference>